<keyword evidence="7" id="KW-0378">Hydrolase</keyword>
<feature type="domain" description="FPG-type" evidence="16">
    <location>
        <begin position="260"/>
        <end position="299"/>
    </location>
</feature>
<comment type="catalytic activity">
    <reaction evidence="1">
        <text>Hydrolysis of DNA containing ring-opened 7-methylguanine residues, releasing 2,6-diamino-4-hydroxy-5-(N-methyl)formamidopyrimidine.</text>
        <dbReference type="EC" id="3.2.2.23"/>
    </reaction>
</comment>
<evidence type="ECO:0000256" key="15">
    <source>
        <dbReference type="SAM" id="MobiDB-lite"/>
    </source>
</evidence>
<dbReference type="Pfam" id="PF06827">
    <property type="entry name" value="zf-FPG_IleRS"/>
    <property type="match status" value="1"/>
</dbReference>
<reference evidence="19" key="1">
    <citation type="journal article" date="2019" name="Int. J. Syst. Evol. Microbiol.">
        <title>The Global Catalogue of Microorganisms (GCM) 10K type strain sequencing project: providing services to taxonomists for standard genome sequencing and annotation.</title>
        <authorList>
            <consortium name="The Broad Institute Genomics Platform"/>
            <consortium name="The Broad Institute Genome Sequencing Center for Infectious Disease"/>
            <person name="Wu L."/>
            <person name="Ma J."/>
        </authorList>
    </citation>
    <scope>NUCLEOTIDE SEQUENCE [LARGE SCALE GENOMIC DNA]</scope>
    <source>
        <strain evidence="19">NBRC 106348</strain>
    </source>
</reference>
<keyword evidence="13" id="KW-0326">Glycosidase</keyword>
<dbReference type="SMART" id="SM01232">
    <property type="entry name" value="H2TH"/>
    <property type="match status" value="1"/>
</dbReference>
<evidence type="ECO:0000256" key="9">
    <source>
        <dbReference type="ARBA" id="ARBA00023125"/>
    </source>
</evidence>
<keyword evidence="11" id="KW-0456">Lyase</keyword>
<keyword evidence="10" id="KW-0234">DNA repair</keyword>
<dbReference type="SUPFAM" id="SSF57716">
    <property type="entry name" value="Glucocorticoid receptor-like (DNA-binding domain)"/>
    <property type="match status" value="1"/>
</dbReference>
<dbReference type="PROSITE" id="PS51066">
    <property type="entry name" value="ZF_FPG_2"/>
    <property type="match status" value="1"/>
</dbReference>
<protein>
    <submittedName>
        <fullName evidence="18">Formamidopyrimidine-DNA glycosylase</fullName>
    </submittedName>
</protein>
<organism evidence="18 19">
    <name type="scientific">Luteimicrobium album</name>
    <dbReference type="NCBI Taxonomy" id="1054550"/>
    <lineage>
        <taxon>Bacteria</taxon>
        <taxon>Bacillati</taxon>
        <taxon>Actinomycetota</taxon>
        <taxon>Actinomycetes</taxon>
        <taxon>Micrococcales</taxon>
        <taxon>Luteimicrobium</taxon>
    </lineage>
</organism>
<sequence>MPELPEVEALVGFLRDRTSGHQITSVALGQISALKTYAPPLDALVGRRVGDVVRHGKWLDLVAVPADGPDGDPLHLVFHLARGGWLRWSEQAPTTPVRPRAGGGGGNRPTLALRVRFDDGAGFDLTEAGTRKRLAVYVVADPVEVPQIATLGVEPMSDAFTPAVLAELLARKNQQVKGLLRDQGAIAGIGNAYSDEILLVARTSPFRLTKTYASPPGSPEPSADVVALHTAIRDVLREAVAASSGRPAAELKDAKRRGMRVHGRTGEPCPGWDGVPCGDTVHEVSFADRSLQYCPTCQTGGQVLADRRMSRLLR</sequence>
<dbReference type="SMART" id="SM00898">
    <property type="entry name" value="Fapy_DNA_glyco"/>
    <property type="match status" value="1"/>
</dbReference>
<dbReference type="InterPro" id="IPR012319">
    <property type="entry name" value="FPG_cat"/>
</dbReference>
<dbReference type="InterPro" id="IPR010663">
    <property type="entry name" value="Znf_FPG/IleRS"/>
</dbReference>
<evidence type="ECO:0000256" key="10">
    <source>
        <dbReference type="ARBA" id="ARBA00023204"/>
    </source>
</evidence>
<comment type="cofactor">
    <cofactor evidence="2">
        <name>Zn(2+)</name>
        <dbReference type="ChEBI" id="CHEBI:29105"/>
    </cofactor>
</comment>
<evidence type="ECO:0000256" key="5">
    <source>
        <dbReference type="ARBA" id="ARBA00022763"/>
    </source>
</evidence>
<keyword evidence="4" id="KW-0479">Metal-binding</keyword>
<evidence type="ECO:0000259" key="16">
    <source>
        <dbReference type="PROSITE" id="PS51066"/>
    </source>
</evidence>
<evidence type="ECO:0000256" key="6">
    <source>
        <dbReference type="ARBA" id="ARBA00022771"/>
    </source>
</evidence>
<evidence type="ECO:0000256" key="2">
    <source>
        <dbReference type="ARBA" id="ARBA00001947"/>
    </source>
</evidence>
<keyword evidence="12" id="KW-0511">Multifunctional enzyme</keyword>
<accession>A0ABQ6I6R2</accession>
<dbReference type="Proteomes" id="UP001157091">
    <property type="component" value="Unassembled WGS sequence"/>
</dbReference>
<feature type="domain" description="Formamidopyrimidine-DNA glycosylase catalytic" evidence="17">
    <location>
        <begin position="2"/>
        <end position="103"/>
    </location>
</feature>
<dbReference type="EMBL" id="BSUK01000001">
    <property type="protein sequence ID" value="GMA26470.1"/>
    <property type="molecule type" value="Genomic_DNA"/>
</dbReference>
<evidence type="ECO:0000259" key="17">
    <source>
        <dbReference type="PROSITE" id="PS51068"/>
    </source>
</evidence>
<evidence type="ECO:0000256" key="8">
    <source>
        <dbReference type="ARBA" id="ARBA00022833"/>
    </source>
</evidence>
<evidence type="ECO:0000256" key="14">
    <source>
        <dbReference type="PROSITE-ProRule" id="PRU00391"/>
    </source>
</evidence>
<dbReference type="InterPro" id="IPR035937">
    <property type="entry name" value="FPG_N"/>
</dbReference>
<dbReference type="CDD" id="cd08973">
    <property type="entry name" value="BaFpgNei_N_1"/>
    <property type="match status" value="1"/>
</dbReference>
<evidence type="ECO:0000256" key="12">
    <source>
        <dbReference type="ARBA" id="ARBA00023268"/>
    </source>
</evidence>
<keyword evidence="19" id="KW-1185">Reference proteome</keyword>
<dbReference type="Pfam" id="PF01149">
    <property type="entry name" value="Fapy_DNA_glyco"/>
    <property type="match status" value="1"/>
</dbReference>
<comment type="caution">
    <text evidence="18">The sequence shown here is derived from an EMBL/GenBank/DDBJ whole genome shotgun (WGS) entry which is preliminary data.</text>
</comment>
<dbReference type="PANTHER" id="PTHR22993">
    <property type="entry name" value="FORMAMIDOPYRIMIDINE-DNA GLYCOSYLASE"/>
    <property type="match status" value="1"/>
</dbReference>
<dbReference type="InterPro" id="IPR010979">
    <property type="entry name" value="Ribosomal_uS13-like_H2TH"/>
</dbReference>
<dbReference type="PROSITE" id="PS51068">
    <property type="entry name" value="FPG_CAT"/>
    <property type="match status" value="1"/>
</dbReference>
<evidence type="ECO:0000256" key="11">
    <source>
        <dbReference type="ARBA" id="ARBA00023239"/>
    </source>
</evidence>
<evidence type="ECO:0000313" key="18">
    <source>
        <dbReference type="EMBL" id="GMA26470.1"/>
    </source>
</evidence>
<proteinExistence type="inferred from homology"/>
<dbReference type="PANTHER" id="PTHR22993:SF9">
    <property type="entry name" value="FORMAMIDOPYRIMIDINE-DNA GLYCOSYLASE"/>
    <property type="match status" value="1"/>
</dbReference>
<keyword evidence="8" id="KW-0862">Zinc</keyword>
<evidence type="ECO:0000256" key="13">
    <source>
        <dbReference type="ARBA" id="ARBA00023295"/>
    </source>
</evidence>
<gene>
    <name evidence="18" type="ORF">GCM10025864_42290</name>
</gene>
<dbReference type="RefSeq" id="WP_284294744.1">
    <property type="nucleotide sequence ID" value="NZ_BSUK01000001.1"/>
</dbReference>
<keyword evidence="9" id="KW-0238">DNA-binding</keyword>
<name>A0ABQ6I6R2_9MICO</name>
<dbReference type="InterPro" id="IPR000214">
    <property type="entry name" value="Znf_DNA_glyclase/AP_lyase"/>
</dbReference>
<dbReference type="Gene3D" id="1.10.8.50">
    <property type="match status" value="1"/>
</dbReference>
<feature type="compositionally biased region" description="Basic residues" evidence="15">
    <location>
        <begin position="254"/>
        <end position="263"/>
    </location>
</feature>
<dbReference type="Pfam" id="PF06831">
    <property type="entry name" value="H2TH"/>
    <property type="match status" value="1"/>
</dbReference>
<evidence type="ECO:0000256" key="3">
    <source>
        <dbReference type="ARBA" id="ARBA00009409"/>
    </source>
</evidence>
<feature type="region of interest" description="Disordered" evidence="15">
    <location>
        <begin position="247"/>
        <end position="267"/>
    </location>
</feature>
<keyword evidence="5" id="KW-0227">DNA damage</keyword>
<evidence type="ECO:0000256" key="7">
    <source>
        <dbReference type="ARBA" id="ARBA00022801"/>
    </source>
</evidence>
<dbReference type="SUPFAM" id="SSF46946">
    <property type="entry name" value="S13-like H2TH domain"/>
    <property type="match status" value="1"/>
</dbReference>
<keyword evidence="6 14" id="KW-0863">Zinc-finger</keyword>
<evidence type="ECO:0000256" key="1">
    <source>
        <dbReference type="ARBA" id="ARBA00001668"/>
    </source>
</evidence>
<evidence type="ECO:0000256" key="4">
    <source>
        <dbReference type="ARBA" id="ARBA00022723"/>
    </source>
</evidence>
<dbReference type="Gene3D" id="3.20.190.10">
    <property type="entry name" value="MutM-like, N-terminal"/>
    <property type="match status" value="1"/>
</dbReference>
<dbReference type="SUPFAM" id="SSF81624">
    <property type="entry name" value="N-terminal domain of MutM-like DNA repair proteins"/>
    <property type="match status" value="1"/>
</dbReference>
<evidence type="ECO:0000313" key="19">
    <source>
        <dbReference type="Proteomes" id="UP001157091"/>
    </source>
</evidence>
<dbReference type="InterPro" id="IPR015886">
    <property type="entry name" value="H2TH_FPG"/>
</dbReference>
<comment type="similarity">
    <text evidence="3">Belongs to the FPG family.</text>
</comment>